<dbReference type="NCBIfam" id="TIGR01853">
    <property type="entry name" value="lipid_A_lpxD"/>
    <property type="match status" value="1"/>
</dbReference>
<accession>A0ABY3PPR8</accession>
<evidence type="ECO:0000259" key="8">
    <source>
        <dbReference type="Pfam" id="PF04613"/>
    </source>
</evidence>
<dbReference type="EC" id="2.3.1.191" evidence="7"/>
<evidence type="ECO:0000256" key="1">
    <source>
        <dbReference type="ARBA" id="ARBA00022516"/>
    </source>
</evidence>
<gene>
    <name evidence="7 9" type="primary">lpxD</name>
    <name evidence="9" type="ORF">ISF26_05560</name>
</gene>
<comment type="subunit">
    <text evidence="7">Homotrimer.</text>
</comment>
<dbReference type="InterPro" id="IPR020573">
    <property type="entry name" value="UDP_GlcNAc_AcTrfase_non-rep"/>
</dbReference>
<protein>
    <recommendedName>
        <fullName evidence="7">UDP-3-O-acylglucosamine N-acyltransferase</fullName>
        <ecNumber evidence="7">2.3.1.191</ecNumber>
    </recommendedName>
</protein>
<reference evidence="9 10" key="1">
    <citation type="journal article" date="2021" name="Genome Biol. Evol.">
        <title>Complete Genome Sequencing of a Novel Gloeobacter Species from a Waterfall Cave in Mexico.</title>
        <authorList>
            <person name="Saw J.H."/>
            <person name="Cardona T."/>
            <person name="Montejano G."/>
        </authorList>
    </citation>
    <scope>NUCLEOTIDE SEQUENCE [LARGE SCALE GENOMIC DNA]</scope>
    <source>
        <strain evidence="9">MG652769</strain>
    </source>
</reference>
<feature type="domain" description="UDP-3-O-[3-hydroxymyristoyl] glucosamine N-acyltransferase non-repeat region" evidence="8">
    <location>
        <begin position="19"/>
        <end position="85"/>
    </location>
</feature>
<keyword evidence="3 7" id="KW-0808">Transferase</keyword>
<evidence type="ECO:0000256" key="2">
    <source>
        <dbReference type="ARBA" id="ARBA00022556"/>
    </source>
</evidence>
<dbReference type="PANTHER" id="PTHR43378:SF2">
    <property type="entry name" value="UDP-3-O-ACYLGLUCOSAMINE N-ACYLTRANSFERASE 1, MITOCHONDRIAL-RELATED"/>
    <property type="match status" value="1"/>
</dbReference>
<evidence type="ECO:0000256" key="6">
    <source>
        <dbReference type="ARBA" id="ARBA00023315"/>
    </source>
</evidence>
<sequence>MKLGELAAHLGCPVEGNPDVEIRGLASIQQAGPGELSFIESEKYARFIKLTRAEALILDWRTPLSKVPCIRSEQPRLTFARALELFYQPRRPAPGIHPTAVLGTNVQLGENVHLGAYVVIGDDVTIGPETVIYPNCTIYNAVRIGARTVVHANCVLHERTEIGDECIVQSGVVVGGEGFGFVPTPEGTWHKMPQSGYVRVEAQVEIGSNTAIDRPSVGFTHIGRGTKIDNLVMVGHGCEIGEHCLLVGQVGLAGGVKLGRNVVLAGQVGVAGHAAIGDRTVVSAQSGIPSDVEPGTVVSGSPALPHALWLRTSALIRRLPELFQNLRDLQRKVALLQQRLDSGNH</sequence>
<dbReference type="HAMAP" id="MF_00523">
    <property type="entry name" value="LpxD"/>
    <property type="match status" value="1"/>
</dbReference>
<dbReference type="Gene3D" id="3.40.1390.10">
    <property type="entry name" value="MurE/MurF, N-terminal domain"/>
    <property type="match status" value="1"/>
</dbReference>
<evidence type="ECO:0000256" key="3">
    <source>
        <dbReference type="ARBA" id="ARBA00022679"/>
    </source>
</evidence>
<dbReference type="RefSeq" id="WP_230842924.1">
    <property type="nucleotide sequence ID" value="NZ_CP063845.1"/>
</dbReference>
<evidence type="ECO:0000313" key="10">
    <source>
        <dbReference type="Proteomes" id="UP001054846"/>
    </source>
</evidence>
<dbReference type="SUPFAM" id="SSF51161">
    <property type="entry name" value="Trimeric LpxA-like enzymes"/>
    <property type="match status" value="1"/>
</dbReference>
<dbReference type="InterPro" id="IPR001451">
    <property type="entry name" value="Hexapep"/>
</dbReference>
<dbReference type="Pfam" id="PF04613">
    <property type="entry name" value="LpxD"/>
    <property type="match status" value="1"/>
</dbReference>
<dbReference type="InterPro" id="IPR007691">
    <property type="entry name" value="LpxD"/>
</dbReference>
<evidence type="ECO:0000256" key="4">
    <source>
        <dbReference type="ARBA" id="ARBA00022737"/>
    </source>
</evidence>
<comment type="pathway">
    <text evidence="7">Bacterial outer membrane biogenesis; LPS lipid A biosynthesis.</text>
</comment>
<organism evidence="9 10">
    <name type="scientific">Gloeobacter morelensis MG652769</name>
    <dbReference type="NCBI Taxonomy" id="2781736"/>
    <lineage>
        <taxon>Bacteria</taxon>
        <taxon>Bacillati</taxon>
        <taxon>Cyanobacteriota</taxon>
        <taxon>Cyanophyceae</taxon>
        <taxon>Gloeobacterales</taxon>
        <taxon>Gloeobacteraceae</taxon>
        <taxon>Gloeobacter</taxon>
        <taxon>Gloeobacter morelensis</taxon>
    </lineage>
</organism>
<keyword evidence="5 7" id="KW-0443">Lipid metabolism</keyword>
<dbReference type="Proteomes" id="UP001054846">
    <property type="component" value="Chromosome"/>
</dbReference>
<dbReference type="NCBIfam" id="NF002060">
    <property type="entry name" value="PRK00892.1"/>
    <property type="match status" value="1"/>
</dbReference>
<evidence type="ECO:0000256" key="7">
    <source>
        <dbReference type="HAMAP-Rule" id="MF_00523"/>
    </source>
</evidence>
<comment type="catalytic activity">
    <reaction evidence="7">
        <text>a UDP-3-O-[(3R)-3-hydroxyacyl]-alpha-D-glucosamine + a (3R)-hydroxyacyl-[ACP] = a UDP-2-N,3-O-bis[(3R)-3-hydroxyacyl]-alpha-D-glucosamine + holo-[ACP] + H(+)</text>
        <dbReference type="Rhea" id="RHEA:53836"/>
        <dbReference type="Rhea" id="RHEA-COMP:9685"/>
        <dbReference type="Rhea" id="RHEA-COMP:9945"/>
        <dbReference type="ChEBI" id="CHEBI:15378"/>
        <dbReference type="ChEBI" id="CHEBI:64479"/>
        <dbReference type="ChEBI" id="CHEBI:78827"/>
        <dbReference type="ChEBI" id="CHEBI:137740"/>
        <dbReference type="ChEBI" id="CHEBI:137748"/>
        <dbReference type="EC" id="2.3.1.191"/>
    </reaction>
</comment>
<dbReference type="Gene3D" id="2.160.10.10">
    <property type="entry name" value="Hexapeptide repeat proteins"/>
    <property type="match status" value="1"/>
</dbReference>
<keyword evidence="2 7" id="KW-0441">Lipid A biosynthesis</keyword>
<proteinExistence type="inferred from homology"/>
<dbReference type="EMBL" id="CP063845">
    <property type="protein sequence ID" value="UFP95702.1"/>
    <property type="molecule type" value="Genomic_DNA"/>
</dbReference>
<keyword evidence="10" id="KW-1185">Reference proteome</keyword>
<comment type="similarity">
    <text evidence="7">Belongs to the transferase hexapeptide repeat family. LpxD subfamily.</text>
</comment>
<dbReference type="Pfam" id="PF00132">
    <property type="entry name" value="Hexapep"/>
    <property type="match status" value="3"/>
</dbReference>
<evidence type="ECO:0000313" key="9">
    <source>
        <dbReference type="EMBL" id="UFP95702.1"/>
    </source>
</evidence>
<keyword evidence="6 7" id="KW-0012">Acyltransferase</keyword>
<comment type="function">
    <text evidence="7">Catalyzes the N-acylation of UDP-3-O-acylglucosamine using 3-hydroxyacyl-ACP as the acyl donor. Is involved in the biosynthesis of lipid A, a phosphorylated glycolipid that anchors the lipopolysaccharide to the outer membrane of the cell.</text>
</comment>
<dbReference type="InterPro" id="IPR011004">
    <property type="entry name" value="Trimer_LpxA-like_sf"/>
</dbReference>
<evidence type="ECO:0000256" key="5">
    <source>
        <dbReference type="ARBA" id="ARBA00023098"/>
    </source>
</evidence>
<dbReference type="CDD" id="cd03352">
    <property type="entry name" value="LbH_LpxD"/>
    <property type="match status" value="1"/>
</dbReference>
<keyword evidence="4 7" id="KW-0677">Repeat</keyword>
<keyword evidence="1 7" id="KW-0444">Lipid biosynthesis</keyword>
<dbReference type="GO" id="GO:0103118">
    <property type="term" value="F:UDP-3-O-[(3R)-3-hydroxyacyl]-glucosamine N-acyltransferase activity"/>
    <property type="evidence" value="ECO:0007669"/>
    <property type="project" value="UniProtKB-EC"/>
</dbReference>
<dbReference type="PANTHER" id="PTHR43378">
    <property type="entry name" value="UDP-3-O-ACYLGLUCOSAMINE N-ACYLTRANSFERASE"/>
    <property type="match status" value="1"/>
</dbReference>
<feature type="active site" description="Proton acceptor" evidence="7">
    <location>
        <position position="236"/>
    </location>
</feature>
<name>A0ABY3PPR8_9CYAN</name>